<keyword evidence="2" id="KW-0949">S-adenosyl-L-methionine</keyword>
<organism evidence="8 9">
    <name type="scientific">Roseofilum reptotaenium AO1-A</name>
    <dbReference type="NCBI Taxonomy" id="1925591"/>
    <lineage>
        <taxon>Bacteria</taxon>
        <taxon>Bacillati</taxon>
        <taxon>Cyanobacteriota</taxon>
        <taxon>Cyanophyceae</taxon>
        <taxon>Desertifilales</taxon>
        <taxon>Desertifilaceae</taxon>
        <taxon>Roseofilum</taxon>
    </lineage>
</organism>
<evidence type="ECO:0000313" key="8">
    <source>
        <dbReference type="EMBL" id="OJJ25788.1"/>
    </source>
</evidence>
<dbReference type="InterPro" id="IPR023867">
    <property type="entry name" value="Sulphatase_maturase_rSAM"/>
</dbReference>
<dbReference type="EMBL" id="MLAW01000013">
    <property type="protein sequence ID" value="OJJ25788.1"/>
    <property type="molecule type" value="Genomic_DNA"/>
</dbReference>
<keyword evidence="4" id="KW-0408">Iron</keyword>
<sequence length="473" mass="54041">MYYPSQYNHLFETTTANGKPVRLLSNLFFGASIQVNAKVYKVFKEAEINGSIQGKYLSADVWQYFLDKGFVWTEATSEDATIKSLFRRQFNGDAIAAHLKGGDYGFITSLNCNLACPYCFQRSKADSCGFLTRQQVDLAFNVIESRETKIKSLVKEDKGFLPKISITGGEPLLPNKANLEVLEYLLERLGDLQWPYSITTNGTELAKFVKNRSLEKNCNHIQVTLDGSAEIHDRRRCFRNGAPSFEKICSGIDAALSANWPIVLRVNLDIDSVKFISQLSQFVQKQGWCNNQHFYAYVSPVTDHGNIGDYENPNEADLLVKLLDILQESPEVREVFDIRHFRGFSYVEQMLNKKPRYPIFYRCEAVREMYIFDPKGDIHVCLEAVGDRSFRIGTYDPSLSLNDASVTKWTQRSVMDLDNCRNCKVRFICSGGCAFEGFNYPEKIHCMPFLEEIDIAWEYYVKTKPELFKGSAL</sequence>
<dbReference type="UniPathway" id="UPA00782"/>
<proteinExistence type="inferred from homology"/>
<keyword evidence="3" id="KW-0479">Metal-binding</keyword>
<comment type="similarity">
    <text evidence="6">Belongs to the radical SAM superfamily. Anaerobic sulfatase-maturating enzyme family.</text>
</comment>
<dbReference type="GO" id="GO:0051536">
    <property type="term" value="F:iron-sulfur cluster binding"/>
    <property type="evidence" value="ECO:0007669"/>
    <property type="project" value="UniProtKB-KW"/>
</dbReference>
<protein>
    <recommendedName>
        <fullName evidence="7">Radical SAM core domain-containing protein</fullName>
    </recommendedName>
</protein>
<evidence type="ECO:0000256" key="4">
    <source>
        <dbReference type="ARBA" id="ARBA00023004"/>
    </source>
</evidence>
<comment type="caution">
    <text evidence="8">The sequence shown here is derived from an EMBL/GenBank/DDBJ whole genome shotgun (WGS) entry which is preliminary data.</text>
</comment>
<dbReference type="Proteomes" id="UP000183940">
    <property type="component" value="Unassembled WGS sequence"/>
</dbReference>
<dbReference type="SFLD" id="SFLDS00029">
    <property type="entry name" value="Radical_SAM"/>
    <property type="match status" value="1"/>
</dbReference>
<name>A0A1L9QT01_9CYAN</name>
<keyword evidence="9" id="KW-1185">Reference proteome</keyword>
<dbReference type="InterPro" id="IPR007197">
    <property type="entry name" value="rSAM"/>
</dbReference>
<dbReference type="PANTHER" id="PTHR43273:SF3">
    <property type="entry name" value="ANAEROBIC SULFATASE-MATURATING ENZYME HOMOLOG ASLB-RELATED"/>
    <property type="match status" value="1"/>
</dbReference>
<dbReference type="SUPFAM" id="SSF102114">
    <property type="entry name" value="Radical SAM enzymes"/>
    <property type="match status" value="1"/>
</dbReference>
<evidence type="ECO:0000256" key="1">
    <source>
        <dbReference type="ARBA" id="ARBA00001966"/>
    </source>
</evidence>
<dbReference type="InterPro" id="IPR058240">
    <property type="entry name" value="rSAM_sf"/>
</dbReference>
<dbReference type="Gene3D" id="3.20.20.70">
    <property type="entry name" value="Aldolase class I"/>
    <property type="match status" value="1"/>
</dbReference>
<evidence type="ECO:0000313" key="9">
    <source>
        <dbReference type="Proteomes" id="UP000183940"/>
    </source>
</evidence>
<dbReference type="PROSITE" id="PS51918">
    <property type="entry name" value="RADICAL_SAM"/>
    <property type="match status" value="1"/>
</dbReference>
<evidence type="ECO:0000256" key="5">
    <source>
        <dbReference type="ARBA" id="ARBA00023014"/>
    </source>
</evidence>
<evidence type="ECO:0000256" key="2">
    <source>
        <dbReference type="ARBA" id="ARBA00022691"/>
    </source>
</evidence>
<dbReference type="GO" id="GO:0046872">
    <property type="term" value="F:metal ion binding"/>
    <property type="evidence" value="ECO:0007669"/>
    <property type="project" value="UniProtKB-KW"/>
</dbReference>
<dbReference type="CDD" id="cd01335">
    <property type="entry name" value="Radical_SAM"/>
    <property type="match status" value="1"/>
</dbReference>
<evidence type="ECO:0000256" key="6">
    <source>
        <dbReference type="ARBA" id="ARBA00023601"/>
    </source>
</evidence>
<dbReference type="Pfam" id="PF04055">
    <property type="entry name" value="Radical_SAM"/>
    <property type="match status" value="1"/>
</dbReference>
<feature type="domain" description="Radical SAM core" evidence="7">
    <location>
        <begin position="91"/>
        <end position="339"/>
    </location>
</feature>
<keyword evidence="5" id="KW-0411">Iron-sulfur</keyword>
<dbReference type="SFLD" id="SFLDG01386">
    <property type="entry name" value="main_SPASM_domain-containing"/>
    <property type="match status" value="1"/>
</dbReference>
<dbReference type="PANTHER" id="PTHR43273">
    <property type="entry name" value="ANAEROBIC SULFATASE-MATURATING ENZYME HOMOLOG ASLB-RELATED"/>
    <property type="match status" value="1"/>
</dbReference>
<gene>
    <name evidence="8" type="ORF">BI308_09715</name>
</gene>
<evidence type="ECO:0000259" key="7">
    <source>
        <dbReference type="PROSITE" id="PS51918"/>
    </source>
</evidence>
<reference evidence="8" key="1">
    <citation type="submission" date="2016-10" db="EMBL/GenBank/DDBJ databases">
        <title>CRISPR-Cas defence system in Roseofilum reptotaenium: evidence of a bacteriophage-cyanobacterium arms race in the coral black band disease.</title>
        <authorList>
            <person name="Buerger P."/>
            <person name="Wood-Charlson E.M."/>
            <person name="Weynberg K.D."/>
            <person name="Willis B."/>
            <person name="Van Oppen M.J."/>
        </authorList>
    </citation>
    <scope>NUCLEOTIDE SEQUENCE [LARGE SCALE GENOMIC DNA]</scope>
    <source>
        <strain evidence="8">AO1-A</strain>
    </source>
</reference>
<evidence type="ECO:0000256" key="3">
    <source>
        <dbReference type="ARBA" id="ARBA00022723"/>
    </source>
</evidence>
<accession>A0A1L9QT01</accession>
<dbReference type="AlphaFoldDB" id="A0A1L9QT01"/>
<dbReference type="GO" id="GO:0016491">
    <property type="term" value="F:oxidoreductase activity"/>
    <property type="evidence" value="ECO:0007669"/>
    <property type="project" value="InterPro"/>
</dbReference>
<comment type="cofactor">
    <cofactor evidence="1">
        <name>[4Fe-4S] cluster</name>
        <dbReference type="ChEBI" id="CHEBI:49883"/>
    </cofactor>
</comment>
<dbReference type="InterPro" id="IPR023885">
    <property type="entry name" value="4Fe4S-binding_SPASM_dom"/>
</dbReference>
<dbReference type="NCBIfam" id="TIGR04085">
    <property type="entry name" value="rSAM_more_4Fe4S"/>
    <property type="match status" value="1"/>
</dbReference>
<dbReference type="SFLD" id="SFLDG01384">
    <property type="entry name" value="thioether_bond_formation_requi"/>
    <property type="match status" value="1"/>
</dbReference>
<dbReference type="SFLD" id="SFLDG01067">
    <property type="entry name" value="SPASM/twitch_domain_containing"/>
    <property type="match status" value="1"/>
</dbReference>
<dbReference type="InterPro" id="IPR013785">
    <property type="entry name" value="Aldolase_TIM"/>
</dbReference>